<keyword evidence="5 6" id="KW-0472">Membrane</keyword>
<feature type="chain" id="PRO_5045498037" evidence="7">
    <location>
        <begin position="22"/>
        <end position="292"/>
    </location>
</feature>
<comment type="subcellular location">
    <subcellularLocation>
        <location evidence="1">Membrane</location>
        <topology evidence="1">Multi-pass membrane protein</topology>
    </subcellularLocation>
</comment>
<organism evidence="9 10">
    <name type="scientific">Emticicia soli</name>
    <dbReference type="NCBI Taxonomy" id="2027878"/>
    <lineage>
        <taxon>Bacteria</taxon>
        <taxon>Pseudomonadati</taxon>
        <taxon>Bacteroidota</taxon>
        <taxon>Cytophagia</taxon>
        <taxon>Cytophagales</taxon>
        <taxon>Leadbetterellaceae</taxon>
        <taxon>Emticicia</taxon>
    </lineage>
</organism>
<feature type="transmembrane region" description="Helical" evidence="6">
    <location>
        <begin position="180"/>
        <end position="198"/>
    </location>
</feature>
<reference evidence="10" key="1">
    <citation type="journal article" date="2019" name="Int. J. Syst. Evol. Microbiol.">
        <title>The Global Catalogue of Microorganisms (GCM) 10K type strain sequencing project: providing services to taxonomists for standard genome sequencing and annotation.</title>
        <authorList>
            <consortium name="The Broad Institute Genomics Platform"/>
            <consortium name="The Broad Institute Genome Sequencing Center for Infectious Disease"/>
            <person name="Wu L."/>
            <person name="Ma J."/>
        </authorList>
    </citation>
    <scope>NUCLEOTIDE SEQUENCE [LARGE SCALE GENOMIC DNA]</scope>
    <source>
        <strain evidence="10">KCTC 52344</strain>
    </source>
</reference>
<sequence>MNLKLLLLGILFAASWASASAAAKFGLRSVEPLVLFQIRFLAAGIIMLAYSFLIQKDRLPKGKEWRELTIFGVLNVTLYLSFFVLGIKEVAAGIGSLSTATNPLFISILSAFWIGRSVKLGEWMAVLLGLVGVAVATYPLLQQSHATPLGLIYMALSMLSYSIATIYYSNIDWKLSRTAINGWQVFLGGILMLPLTFLLHKAPNNFDLTFILSVLWLIFPVSILAVQLWLYLLKVDAVKASFFLFLCPIFGFIYSYFLLDEPITYHTFLGTALVIVGLYIGQRKKTEKATSE</sequence>
<keyword evidence="7" id="KW-0732">Signal</keyword>
<keyword evidence="4 6" id="KW-1133">Transmembrane helix</keyword>
<feature type="transmembrane region" description="Helical" evidence="6">
    <location>
        <begin position="240"/>
        <end position="257"/>
    </location>
</feature>
<evidence type="ECO:0000256" key="5">
    <source>
        <dbReference type="ARBA" id="ARBA00023136"/>
    </source>
</evidence>
<dbReference type="InterPro" id="IPR050638">
    <property type="entry name" value="AA-Vitamin_Transporters"/>
</dbReference>
<comment type="caution">
    <text evidence="9">The sequence shown here is derived from an EMBL/GenBank/DDBJ whole genome shotgun (WGS) entry which is preliminary data.</text>
</comment>
<evidence type="ECO:0000256" key="4">
    <source>
        <dbReference type="ARBA" id="ARBA00022989"/>
    </source>
</evidence>
<keyword evidence="10" id="KW-1185">Reference proteome</keyword>
<dbReference type="SUPFAM" id="SSF103481">
    <property type="entry name" value="Multidrug resistance efflux transporter EmrE"/>
    <property type="match status" value="2"/>
</dbReference>
<evidence type="ECO:0000256" key="1">
    <source>
        <dbReference type="ARBA" id="ARBA00004141"/>
    </source>
</evidence>
<dbReference type="PANTHER" id="PTHR32322:SF2">
    <property type="entry name" value="EAMA DOMAIN-CONTAINING PROTEIN"/>
    <property type="match status" value="1"/>
</dbReference>
<proteinExistence type="inferred from homology"/>
<accession>A0ABW5J908</accession>
<evidence type="ECO:0000256" key="7">
    <source>
        <dbReference type="SAM" id="SignalP"/>
    </source>
</evidence>
<evidence type="ECO:0000256" key="6">
    <source>
        <dbReference type="SAM" id="Phobius"/>
    </source>
</evidence>
<evidence type="ECO:0000313" key="9">
    <source>
        <dbReference type="EMBL" id="MFD2522060.1"/>
    </source>
</evidence>
<gene>
    <name evidence="9" type="ORF">ACFSR2_14265</name>
</gene>
<comment type="similarity">
    <text evidence="2">Belongs to the EamA transporter family.</text>
</comment>
<protein>
    <submittedName>
        <fullName evidence="9">DMT family transporter</fullName>
    </submittedName>
</protein>
<feature type="domain" description="EamA" evidence="8">
    <location>
        <begin position="6"/>
        <end position="137"/>
    </location>
</feature>
<dbReference type="InterPro" id="IPR000620">
    <property type="entry name" value="EamA_dom"/>
</dbReference>
<evidence type="ECO:0000256" key="3">
    <source>
        <dbReference type="ARBA" id="ARBA00022692"/>
    </source>
</evidence>
<dbReference type="RefSeq" id="WP_340239796.1">
    <property type="nucleotide sequence ID" value="NZ_JBBEWC010000015.1"/>
</dbReference>
<dbReference type="Proteomes" id="UP001597510">
    <property type="component" value="Unassembled WGS sequence"/>
</dbReference>
<feature type="transmembrane region" description="Helical" evidence="6">
    <location>
        <begin position="147"/>
        <end position="168"/>
    </location>
</feature>
<feature type="transmembrane region" description="Helical" evidence="6">
    <location>
        <begin position="263"/>
        <end position="281"/>
    </location>
</feature>
<evidence type="ECO:0000313" key="10">
    <source>
        <dbReference type="Proteomes" id="UP001597510"/>
    </source>
</evidence>
<feature type="transmembrane region" description="Helical" evidence="6">
    <location>
        <begin position="33"/>
        <end position="53"/>
    </location>
</feature>
<dbReference type="PANTHER" id="PTHR32322">
    <property type="entry name" value="INNER MEMBRANE TRANSPORTER"/>
    <property type="match status" value="1"/>
</dbReference>
<feature type="signal peptide" evidence="7">
    <location>
        <begin position="1"/>
        <end position="21"/>
    </location>
</feature>
<dbReference type="Pfam" id="PF00892">
    <property type="entry name" value="EamA"/>
    <property type="match status" value="2"/>
</dbReference>
<feature type="transmembrane region" description="Helical" evidence="6">
    <location>
        <begin position="123"/>
        <end position="141"/>
    </location>
</feature>
<feature type="transmembrane region" description="Helical" evidence="6">
    <location>
        <begin position="65"/>
        <end position="87"/>
    </location>
</feature>
<name>A0ABW5J908_9BACT</name>
<evidence type="ECO:0000256" key="2">
    <source>
        <dbReference type="ARBA" id="ARBA00007362"/>
    </source>
</evidence>
<feature type="transmembrane region" description="Helical" evidence="6">
    <location>
        <begin position="93"/>
        <end position="114"/>
    </location>
</feature>
<evidence type="ECO:0000259" key="8">
    <source>
        <dbReference type="Pfam" id="PF00892"/>
    </source>
</evidence>
<dbReference type="EMBL" id="JBHULC010000012">
    <property type="protein sequence ID" value="MFD2522060.1"/>
    <property type="molecule type" value="Genomic_DNA"/>
</dbReference>
<feature type="transmembrane region" description="Helical" evidence="6">
    <location>
        <begin position="210"/>
        <end position="233"/>
    </location>
</feature>
<keyword evidence="3 6" id="KW-0812">Transmembrane</keyword>
<dbReference type="InterPro" id="IPR037185">
    <property type="entry name" value="EmrE-like"/>
</dbReference>
<feature type="domain" description="EamA" evidence="8">
    <location>
        <begin position="149"/>
        <end position="280"/>
    </location>
</feature>